<keyword evidence="1" id="KW-0472">Membrane</keyword>
<keyword evidence="1" id="KW-0812">Transmembrane</keyword>
<protein>
    <submittedName>
        <fullName evidence="2">Putative membrane protein YwaF</fullName>
    </submittedName>
</protein>
<dbReference type="AlphaFoldDB" id="A0A840RK03"/>
<evidence type="ECO:0000256" key="1">
    <source>
        <dbReference type="SAM" id="Phobius"/>
    </source>
</evidence>
<reference evidence="2 3" key="1">
    <citation type="submission" date="2020-08" db="EMBL/GenBank/DDBJ databases">
        <title>Genomic Encyclopedia of Type Strains, Phase IV (KMG-IV): sequencing the most valuable type-strain genomes for metagenomic binning, comparative biology and taxonomic classification.</title>
        <authorList>
            <person name="Goeker M."/>
        </authorList>
    </citation>
    <scope>NUCLEOTIDE SEQUENCE [LARGE SCALE GENOMIC DNA]</scope>
    <source>
        <strain evidence="2 3">DSM 18233</strain>
    </source>
</reference>
<dbReference type="EMBL" id="JACHHN010000012">
    <property type="protein sequence ID" value="MBB5193635.1"/>
    <property type="molecule type" value="Genomic_DNA"/>
</dbReference>
<evidence type="ECO:0000313" key="3">
    <source>
        <dbReference type="Proteomes" id="UP000543030"/>
    </source>
</evidence>
<keyword evidence="3" id="KW-1185">Reference proteome</keyword>
<gene>
    <name evidence="2" type="ORF">HNQ50_004393</name>
</gene>
<dbReference type="Proteomes" id="UP000543030">
    <property type="component" value="Unassembled WGS sequence"/>
</dbReference>
<name>A0A840RK03_9NEIS</name>
<evidence type="ECO:0000313" key="2">
    <source>
        <dbReference type="EMBL" id="MBB5193635.1"/>
    </source>
</evidence>
<organism evidence="2 3">
    <name type="scientific">Silvimonas terrae</name>
    <dbReference type="NCBI Taxonomy" id="300266"/>
    <lineage>
        <taxon>Bacteria</taxon>
        <taxon>Pseudomonadati</taxon>
        <taxon>Pseudomonadota</taxon>
        <taxon>Betaproteobacteria</taxon>
        <taxon>Neisseriales</taxon>
        <taxon>Chitinibacteraceae</taxon>
        <taxon>Silvimonas</taxon>
    </lineage>
</organism>
<dbReference type="InterPro" id="IPR021249">
    <property type="entry name" value="DUF2788"/>
</dbReference>
<dbReference type="Pfam" id="PF10981">
    <property type="entry name" value="DUF2788"/>
    <property type="match status" value="1"/>
</dbReference>
<comment type="caution">
    <text evidence="2">The sequence shown here is derived from an EMBL/GenBank/DDBJ whole genome shotgun (WGS) entry which is preliminary data.</text>
</comment>
<feature type="transmembrane region" description="Helical" evidence="1">
    <location>
        <begin position="20"/>
        <end position="38"/>
    </location>
</feature>
<dbReference type="RefSeq" id="WP_246428819.1">
    <property type="nucleotide sequence ID" value="NZ_JACHHN010000012.1"/>
</dbReference>
<sequence length="75" mass="8351">MSVIDSFLNMPEDTFDTLSVSILVTGLMIYMGFVIYRMAKDSNAGKFGTIILFFVLGFGMVGFIIKTILTEVLQK</sequence>
<proteinExistence type="predicted"/>
<keyword evidence="1" id="KW-1133">Transmembrane helix</keyword>
<feature type="transmembrane region" description="Helical" evidence="1">
    <location>
        <begin position="50"/>
        <end position="69"/>
    </location>
</feature>
<accession>A0A840RK03</accession>